<organism evidence="1 2">
    <name type="scientific">Aggregatimonas sangjinii</name>
    <dbReference type="NCBI Taxonomy" id="2583587"/>
    <lineage>
        <taxon>Bacteria</taxon>
        <taxon>Pseudomonadati</taxon>
        <taxon>Bacteroidota</taxon>
        <taxon>Flavobacteriia</taxon>
        <taxon>Flavobacteriales</taxon>
        <taxon>Flavobacteriaceae</taxon>
        <taxon>Aggregatimonas</taxon>
    </lineage>
</organism>
<evidence type="ECO:0000313" key="2">
    <source>
        <dbReference type="Proteomes" id="UP000310017"/>
    </source>
</evidence>
<name>A0A5B7SYA7_9FLAO</name>
<dbReference type="KEGG" id="asag:FGM00_17130"/>
<sequence length="144" mass="16322">MKILILICTLFLSCNRCSDNMEDVQGIDFVEYSAITRGSSFSCIIDSNQIVVEFQGDEPFLKRRKIMADEWKDICESVHKLNLEDIGQLQSSTALSASDRSRIANLVISVDEMEYESKAFDEGHPPDELRWVIDKIIALAKTVD</sequence>
<dbReference type="Proteomes" id="UP000310017">
    <property type="component" value="Chromosome"/>
</dbReference>
<proteinExistence type="predicted"/>
<reference evidence="1 2" key="1">
    <citation type="submission" date="2019-05" db="EMBL/GenBank/DDBJ databases">
        <title>Genome sequencing of F202Z8.</title>
        <authorList>
            <person name="Kwon Y.M."/>
        </authorList>
    </citation>
    <scope>NUCLEOTIDE SEQUENCE [LARGE SCALE GENOMIC DNA]</scope>
    <source>
        <strain evidence="1 2">F202Z8</strain>
    </source>
</reference>
<dbReference type="AlphaFoldDB" id="A0A5B7SYA7"/>
<protein>
    <submittedName>
        <fullName evidence="1">Uncharacterized protein</fullName>
    </submittedName>
</protein>
<dbReference type="EMBL" id="CP040710">
    <property type="protein sequence ID" value="QCX01754.1"/>
    <property type="molecule type" value="Genomic_DNA"/>
</dbReference>
<keyword evidence="2" id="KW-1185">Reference proteome</keyword>
<accession>A0A5B7SYA7</accession>
<evidence type="ECO:0000313" key="1">
    <source>
        <dbReference type="EMBL" id="QCX01754.1"/>
    </source>
</evidence>
<dbReference type="OrthoDB" id="1446480at2"/>
<gene>
    <name evidence="1" type="ORF">FGM00_17130</name>
</gene>
<dbReference type="RefSeq" id="WP_138854091.1">
    <property type="nucleotide sequence ID" value="NZ_CP040710.1"/>
</dbReference>